<keyword evidence="3" id="KW-1185">Reference proteome</keyword>
<evidence type="ECO:0000313" key="2">
    <source>
        <dbReference type="EMBL" id="CAI9604477.1"/>
    </source>
</evidence>
<feature type="compositionally biased region" description="Polar residues" evidence="1">
    <location>
        <begin position="85"/>
        <end position="95"/>
    </location>
</feature>
<protein>
    <submittedName>
        <fullName evidence="2">Uncharacterized protein</fullName>
    </submittedName>
</protein>
<feature type="region of interest" description="Disordered" evidence="1">
    <location>
        <begin position="117"/>
        <end position="141"/>
    </location>
</feature>
<sequence>KEARVVNLECKLRRLSKEGIFLDQSLPRNLHIIMSPGSKTSGQEAEDSSDSMGSPDEKYFFNNGESKKRRRMNLKGIPQILRTKSPVSNRQNGFQASEDVDSKIDCINCQTESMSRRSGSFTNTTVNSSDISKYQIKKSKL</sequence>
<gene>
    <name evidence="2" type="ORF">SPARVUS_LOCUS13465858</name>
</gene>
<reference evidence="2" key="1">
    <citation type="submission" date="2023-05" db="EMBL/GenBank/DDBJ databases">
        <authorList>
            <person name="Stuckert A."/>
        </authorList>
    </citation>
    <scope>NUCLEOTIDE SEQUENCE</scope>
</reference>
<organism evidence="2 3">
    <name type="scientific">Staurois parvus</name>
    <dbReference type="NCBI Taxonomy" id="386267"/>
    <lineage>
        <taxon>Eukaryota</taxon>
        <taxon>Metazoa</taxon>
        <taxon>Chordata</taxon>
        <taxon>Craniata</taxon>
        <taxon>Vertebrata</taxon>
        <taxon>Euteleostomi</taxon>
        <taxon>Amphibia</taxon>
        <taxon>Batrachia</taxon>
        <taxon>Anura</taxon>
        <taxon>Neobatrachia</taxon>
        <taxon>Ranoidea</taxon>
        <taxon>Ranidae</taxon>
        <taxon>Staurois</taxon>
    </lineage>
</organism>
<feature type="compositionally biased region" description="Polar residues" evidence="1">
    <location>
        <begin position="117"/>
        <end position="132"/>
    </location>
</feature>
<evidence type="ECO:0000256" key="1">
    <source>
        <dbReference type="SAM" id="MobiDB-lite"/>
    </source>
</evidence>
<feature type="region of interest" description="Disordered" evidence="1">
    <location>
        <begin position="33"/>
        <end position="96"/>
    </location>
</feature>
<proteinExistence type="predicted"/>
<evidence type="ECO:0000313" key="3">
    <source>
        <dbReference type="Proteomes" id="UP001162483"/>
    </source>
</evidence>
<comment type="caution">
    <text evidence="2">The sequence shown here is derived from an EMBL/GenBank/DDBJ whole genome shotgun (WGS) entry which is preliminary data.</text>
</comment>
<dbReference type="EMBL" id="CATNWA010017973">
    <property type="protein sequence ID" value="CAI9604477.1"/>
    <property type="molecule type" value="Genomic_DNA"/>
</dbReference>
<accession>A0ABN9G8D3</accession>
<dbReference type="Proteomes" id="UP001162483">
    <property type="component" value="Unassembled WGS sequence"/>
</dbReference>
<feature type="non-terminal residue" evidence="2">
    <location>
        <position position="1"/>
    </location>
</feature>
<name>A0ABN9G8D3_9NEOB</name>